<name>A0ABP0GZY6_CLALP</name>
<sequence>MSVFLCDVYDCWENEETEKGSHGNGGTLVACVLFTVAYFEVVQHETMPLRENSSRAYEEYFERRGNIAYIVIKQSDEEENVFILKLLKAWDDRDQMIFRNSLFCYYSEEQNTIYDVRESHHDGNIVIRKTGKAFIDYVILPSTSDMD</sequence>
<dbReference type="Proteomes" id="UP001642483">
    <property type="component" value="Unassembled WGS sequence"/>
</dbReference>
<organism evidence="1 2">
    <name type="scientific">Clavelina lepadiformis</name>
    <name type="common">Light-bulb sea squirt</name>
    <name type="synonym">Ascidia lepadiformis</name>
    <dbReference type="NCBI Taxonomy" id="159417"/>
    <lineage>
        <taxon>Eukaryota</taxon>
        <taxon>Metazoa</taxon>
        <taxon>Chordata</taxon>
        <taxon>Tunicata</taxon>
        <taxon>Ascidiacea</taxon>
        <taxon>Aplousobranchia</taxon>
        <taxon>Clavelinidae</taxon>
        <taxon>Clavelina</taxon>
    </lineage>
</organism>
<evidence type="ECO:0000313" key="1">
    <source>
        <dbReference type="EMBL" id="CAK8695790.1"/>
    </source>
</evidence>
<proteinExistence type="predicted"/>
<reference evidence="1 2" key="1">
    <citation type="submission" date="2024-02" db="EMBL/GenBank/DDBJ databases">
        <authorList>
            <person name="Daric V."/>
            <person name="Darras S."/>
        </authorList>
    </citation>
    <scope>NUCLEOTIDE SEQUENCE [LARGE SCALE GENOMIC DNA]</scope>
</reference>
<comment type="caution">
    <text evidence="1">The sequence shown here is derived from an EMBL/GenBank/DDBJ whole genome shotgun (WGS) entry which is preliminary data.</text>
</comment>
<accession>A0ABP0GZY6</accession>
<keyword evidence="2" id="KW-1185">Reference proteome</keyword>
<dbReference type="EMBL" id="CAWYQH010000152">
    <property type="protein sequence ID" value="CAK8695790.1"/>
    <property type="molecule type" value="Genomic_DNA"/>
</dbReference>
<evidence type="ECO:0000313" key="2">
    <source>
        <dbReference type="Proteomes" id="UP001642483"/>
    </source>
</evidence>
<protein>
    <submittedName>
        <fullName evidence="1">Uncharacterized protein</fullName>
    </submittedName>
</protein>
<gene>
    <name evidence="1" type="ORF">CVLEPA_LOCUS29012</name>
</gene>